<reference evidence="2" key="1">
    <citation type="submission" date="2011-11" db="EMBL/GenBank/DDBJ databases">
        <title>Complete sequence of Paenibacillus terrae HPL-003.</title>
        <authorList>
            <person name="Shin S.H."/>
            <person name="Kim S."/>
            <person name="Kim J.Y."/>
        </authorList>
    </citation>
    <scope>NUCLEOTIDE SEQUENCE [LARGE SCALE GENOMIC DNA]</scope>
    <source>
        <strain evidence="2">HPL-003</strain>
    </source>
</reference>
<name>G7VVL7_PAETH</name>
<dbReference type="HOGENOM" id="CLU_3255119_0_0_9"/>
<protein>
    <submittedName>
        <fullName evidence="1">Uncharacterized protein</fullName>
    </submittedName>
</protein>
<reference evidence="1 2" key="3">
    <citation type="journal article" date="2012" name="J. Bacteriol.">
        <title>Genome Sequence of Paenibacillus terrae HPL-003, a Xylanase-Producing Bacterium Isolated from Soil Found in Forest Residue.</title>
        <authorList>
            <person name="Shin S.H."/>
            <person name="Kim S."/>
            <person name="Kim J.Y."/>
            <person name="Song H.Y."/>
            <person name="Cho S.J."/>
            <person name="Kim D.R."/>
            <person name="Lee K.I."/>
            <person name="Lim H.K."/>
            <person name="Park N.J."/>
            <person name="Hwang I.T."/>
            <person name="Yang K.S."/>
        </authorList>
    </citation>
    <scope>NUCLEOTIDE SEQUENCE [LARGE SCALE GENOMIC DNA]</scope>
    <source>
        <strain evidence="1 2">HPL-003</strain>
    </source>
</reference>
<organism evidence="1 2">
    <name type="scientific">Paenibacillus terrae (strain HPL-003)</name>
    <dbReference type="NCBI Taxonomy" id="985665"/>
    <lineage>
        <taxon>Bacteria</taxon>
        <taxon>Bacillati</taxon>
        <taxon>Bacillota</taxon>
        <taxon>Bacilli</taxon>
        <taxon>Bacillales</taxon>
        <taxon>Paenibacillaceae</taxon>
        <taxon>Paenibacillus</taxon>
    </lineage>
</organism>
<reference key="2">
    <citation type="submission" date="2011-11" db="EMBL/GenBank/DDBJ databases">
        <authorList>
            <person name="Shin S.H."/>
            <person name="Kim S."/>
            <person name="Kim J.Y."/>
        </authorList>
    </citation>
    <scope>NUCLEOTIDE SEQUENCE</scope>
    <source>
        <strain>HPL-003</strain>
    </source>
</reference>
<dbReference type="STRING" id="985665.HPL003_01335"/>
<dbReference type="KEGG" id="pta:HPL003_01335"/>
<gene>
    <name evidence="1" type="ordered locus">HPL003_01335</name>
</gene>
<dbReference type="Proteomes" id="UP000005876">
    <property type="component" value="Chromosome"/>
</dbReference>
<evidence type="ECO:0000313" key="1">
    <source>
        <dbReference type="EMBL" id="AET57051.1"/>
    </source>
</evidence>
<dbReference type="AlphaFoldDB" id="G7VVL7"/>
<dbReference type="EMBL" id="CP003107">
    <property type="protein sequence ID" value="AET57051.1"/>
    <property type="molecule type" value="Genomic_DNA"/>
</dbReference>
<sequence>MRLPKRRTIGLILLVSAGVKYDRIEKHLGDRYVRKGRMLECG</sequence>
<accession>G7VVL7</accession>
<evidence type="ECO:0000313" key="2">
    <source>
        <dbReference type="Proteomes" id="UP000005876"/>
    </source>
</evidence>
<proteinExistence type="predicted"/>